<keyword evidence="2" id="KW-1185">Reference proteome</keyword>
<evidence type="ECO:0000313" key="2">
    <source>
        <dbReference type="Proteomes" id="UP000689195"/>
    </source>
</evidence>
<accession>A0A8S1V7H6</accession>
<gene>
    <name evidence="1" type="ORF">PPENT_87.1.T0550214</name>
</gene>
<dbReference type="AlphaFoldDB" id="A0A8S1V7H6"/>
<evidence type="ECO:0000313" key="1">
    <source>
        <dbReference type="EMBL" id="CAD8171789.1"/>
    </source>
</evidence>
<protein>
    <submittedName>
        <fullName evidence="1">Uncharacterized protein</fullName>
    </submittedName>
</protein>
<comment type="caution">
    <text evidence="1">The sequence shown here is derived from an EMBL/GenBank/DDBJ whole genome shotgun (WGS) entry which is preliminary data.</text>
</comment>
<name>A0A8S1V7H6_9CILI</name>
<organism evidence="1 2">
    <name type="scientific">Paramecium pentaurelia</name>
    <dbReference type="NCBI Taxonomy" id="43138"/>
    <lineage>
        <taxon>Eukaryota</taxon>
        <taxon>Sar</taxon>
        <taxon>Alveolata</taxon>
        <taxon>Ciliophora</taxon>
        <taxon>Intramacronucleata</taxon>
        <taxon>Oligohymenophorea</taxon>
        <taxon>Peniculida</taxon>
        <taxon>Parameciidae</taxon>
        <taxon>Paramecium</taxon>
    </lineage>
</organism>
<sequence>MIIYILRPAYNKITELCQRNCDIIDFKQILMFNNSPLRWNWIQVKIYLLLLQYLDFCLKLKFQSQIHIKLKFVIFK</sequence>
<dbReference type="Proteomes" id="UP000689195">
    <property type="component" value="Unassembled WGS sequence"/>
</dbReference>
<reference evidence="1" key="1">
    <citation type="submission" date="2021-01" db="EMBL/GenBank/DDBJ databases">
        <authorList>
            <consortium name="Genoscope - CEA"/>
            <person name="William W."/>
        </authorList>
    </citation>
    <scope>NUCLEOTIDE SEQUENCE</scope>
</reference>
<proteinExistence type="predicted"/>
<dbReference type="EMBL" id="CAJJDO010000055">
    <property type="protein sequence ID" value="CAD8171789.1"/>
    <property type="molecule type" value="Genomic_DNA"/>
</dbReference>